<organism evidence="1 2">
    <name type="scientific">Acidiphilium acidophilum</name>
    <name type="common">Thiobacillus acidophilus</name>
    <dbReference type="NCBI Taxonomy" id="76588"/>
    <lineage>
        <taxon>Bacteria</taxon>
        <taxon>Pseudomonadati</taxon>
        <taxon>Pseudomonadota</taxon>
        <taxon>Alphaproteobacteria</taxon>
        <taxon>Acetobacterales</taxon>
        <taxon>Acidocellaceae</taxon>
        <taxon>Acidiphilium</taxon>
    </lineage>
</organism>
<name>A0AAW9DUY7_ACIAO</name>
<dbReference type="InterPro" id="IPR029044">
    <property type="entry name" value="Nucleotide-diphossugar_trans"/>
</dbReference>
<proteinExistence type="predicted"/>
<protein>
    <recommendedName>
        <fullName evidence="3">Nucleotide-diphospho-sugar transferase domain-containing protein</fullName>
    </recommendedName>
</protein>
<evidence type="ECO:0000313" key="1">
    <source>
        <dbReference type="EMBL" id="MDX5932344.1"/>
    </source>
</evidence>
<gene>
    <name evidence="1" type="ORF">SIL87_16430</name>
</gene>
<reference evidence="1 2" key="1">
    <citation type="submission" date="2023-11" db="EMBL/GenBank/DDBJ databases">
        <title>MicrobeMod: A computational toolkit for identifying prokaryotic methylation and restriction-modification with nanopore sequencing.</title>
        <authorList>
            <person name="Crits-Christoph A."/>
            <person name="Kang S.C."/>
            <person name="Lee H."/>
            <person name="Ostrov N."/>
        </authorList>
    </citation>
    <scope>NUCLEOTIDE SEQUENCE [LARGE SCALE GENOMIC DNA]</scope>
    <source>
        <strain evidence="1 2">DSMZ 700</strain>
    </source>
</reference>
<dbReference type="Gene3D" id="3.90.550.10">
    <property type="entry name" value="Spore Coat Polysaccharide Biosynthesis Protein SpsA, Chain A"/>
    <property type="match status" value="1"/>
</dbReference>
<evidence type="ECO:0008006" key="3">
    <source>
        <dbReference type="Google" id="ProtNLM"/>
    </source>
</evidence>
<keyword evidence="2" id="KW-1185">Reference proteome</keyword>
<comment type="caution">
    <text evidence="1">The sequence shown here is derived from an EMBL/GenBank/DDBJ whole genome shotgun (WGS) entry which is preliminary data.</text>
</comment>
<dbReference type="SUPFAM" id="SSF53448">
    <property type="entry name" value="Nucleotide-diphospho-sugar transferases"/>
    <property type="match status" value="1"/>
</dbReference>
<accession>A0AAW9DUY7</accession>
<evidence type="ECO:0000313" key="2">
    <source>
        <dbReference type="Proteomes" id="UP001279553"/>
    </source>
</evidence>
<sequence>MRWYFAIDEQGAAGEAGDLAKLAVISSRLCPGLEPRLLYHGARGALTEWMDRHGVMVIDAAPPCLDAMAAATARGTFRAYSLGHWLRLAIPLIDHDAEFVLYTDCDIAFLRPIDFGAIRPNLFAAGPEFAPDRWDYFNSGVMVLNMAAMRAVQHGFETVIRTRLDEDNGAHFDDQVALNEAFAGHWSRLDPGLNAKPYWPHDAGAGILHFHGPKLGGMGAIATGGWNWDDPTAARIGALCDAYPTRYVAWLSDLAERLQMIDLDTALRLHRLAGQLAVHARSGAPRTHDLSFMRP</sequence>
<dbReference type="RefSeq" id="WP_319615188.1">
    <property type="nucleotide sequence ID" value="NZ_JAWXYB010000018.1"/>
</dbReference>
<dbReference type="Proteomes" id="UP001279553">
    <property type="component" value="Unassembled WGS sequence"/>
</dbReference>
<dbReference type="EMBL" id="JAWXYB010000018">
    <property type="protein sequence ID" value="MDX5932344.1"/>
    <property type="molecule type" value="Genomic_DNA"/>
</dbReference>
<dbReference type="AlphaFoldDB" id="A0AAW9DUY7"/>